<feature type="transmembrane region" description="Helical" evidence="1">
    <location>
        <begin position="454"/>
        <end position="479"/>
    </location>
</feature>
<name>A0A2N6PK35_9MICO</name>
<organism evidence="3 4">
    <name type="scientific">Brevibacterium luteolum</name>
    <dbReference type="NCBI Taxonomy" id="199591"/>
    <lineage>
        <taxon>Bacteria</taxon>
        <taxon>Bacillati</taxon>
        <taxon>Actinomycetota</taxon>
        <taxon>Actinomycetes</taxon>
        <taxon>Micrococcales</taxon>
        <taxon>Brevibacteriaceae</taxon>
        <taxon>Brevibacterium</taxon>
    </lineage>
</organism>
<dbReference type="RefSeq" id="WP_102159726.1">
    <property type="nucleotide sequence ID" value="NZ_JALXRF010000039.1"/>
</dbReference>
<protein>
    <submittedName>
        <fullName evidence="3">ABC transporter</fullName>
    </submittedName>
</protein>
<evidence type="ECO:0000313" key="3">
    <source>
        <dbReference type="EMBL" id="PMB99043.1"/>
    </source>
</evidence>
<dbReference type="GO" id="GO:0043024">
    <property type="term" value="F:ribosomal small subunit binding"/>
    <property type="evidence" value="ECO:0007669"/>
    <property type="project" value="TreeGrafter"/>
</dbReference>
<keyword evidence="4" id="KW-1185">Reference proteome</keyword>
<dbReference type="GO" id="GO:0000028">
    <property type="term" value="P:ribosomal small subunit assembly"/>
    <property type="evidence" value="ECO:0007669"/>
    <property type="project" value="TreeGrafter"/>
</dbReference>
<dbReference type="AlphaFoldDB" id="A0A2N6PK35"/>
<evidence type="ECO:0000313" key="4">
    <source>
        <dbReference type="Proteomes" id="UP000235703"/>
    </source>
</evidence>
<keyword evidence="1" id="KW-0472">Membrane</keyword>
<dbReference type="InterPro" id="IPR006073">
    <property type="entry name" value="GTP-bd"/>
</dbReference>
<dbReference type="Proteomes" id="UP000235703">
    <property type="component" value="Unassembled WGS sequence"/>
</dbReference>
<sequence>MSDATRSEIATLTEGINRALTLGPRKISDETRAAATELLDKAEARLKLGEESTVVAFAGSTGSGKSSLFNAVAGLEIAEVGVRRPTTSKPTACVWGDGGEEIMSWLKVPVTNRTWRESALDGDDEESLHGLVLLDLPDHDSTSAEHRVESDRLVNLVDVVFWVVDPQKYADFSLHSHYLSELAAHASSMVVVLNQVDTLSADERVACSEHLQQLLAHDGLDNARVALASAVTREGVPELRQILTEIVLAQAAASERLLTDLKEMAGRIRGELGTPVDQPEQLQGADRLIDAMVDAAGVHAVAQTVEDDYLRRAYKKTGYPPLAMAQRGQADPLGARHGGDREDLIRAAVPETSRTQSARVNLAAHELVVDAVSTLPMAWQADVAKAEKQSTAELTHTLDEAVTAVRIERRKPGWWTLAGVLQNLFFLATVIGALWLVIQLVLLLTGVDVTSGSTLLWIIPGALLLIGITGSVITSLAAASARRKGAKEAADDVAERLTQAVHSAAASSYLAPITGVLRDHREVYDSLR</sequence>
<dbReference type="PANTHER" id="PTHR42698:SF1">
    <property type="entry name" value="GTPASE ERA, MITOCHONDRIAL"/>
    <property type="match status" value="1"/>
</dbReference>
<dbReference type="Gene3D" id="3.40.50.300">
    <property type="entry name" value="P-loop containing nucleotide triphosphate hydrolases"/>
    <property type="match status" value="1"/>
</dbReference>
<dbReference type="EMBL" id="PNFZ01000001">
    <property type="protein sequence ID" value="PMB99043.1"/>
    <property type="molecule type" value="Genomic_DNA"/>
</dbReference>
<accession>A0A2N6PK35</accession>
<keyword evidence="1" id="KW-0812">Transmembrane</keyword>
<dbReference type="InterPro" id="IPR005662">
    <property type="entry name" value="GTPase_Era-like"/>
</dbReference>
<proteinExistence type="predicted"/>
<dbReference type="GO" id="GO:0019843">
    <property type="term" value="F:rRNA binding"/>
    <property type="evidence" value="ECO:0007669"/>
    <property type="project" value="TreeGrafter"/>
</dbReference>
<feature type="domain" description="G" evidence="2">
    <location>
        <begin position="55"/>
        <end position="194"/>
    </location>
</feature>
<dbReference type="InterPro" id="IPR027417">
    <property type="entry name" value="P-loop_NTPase"/>
</dbReference>
<gene>
    <name evidence="3" type="ORF">CJ198_00375</name>
</gene>
<dbReference type="GO" id="GO:0005829">
    <property type="term" value="C:cytosol"/>
    <property type="evidence" value="ECO:0007669"/>
    <property type="project" value="TreeGrafter"/>
</dbReference>
<comment type="caution">
    <text evidence="3">The sequence shown here is derived from an EMBL/GenBank/DDBJ whole genome shotgun (WGS) entry which is preliminary data.</text>
</comment>
<feature type="transmembrane region" description="Helical" evidence="1">
    <location>
        <begin position="414"/>
        <end position="442"/>
    </location>
</feature>
<dbReference type="PANTHER" id="PTHR42698">
    <property type="entry name" value="GTPASE ERA"/>
    <property type="match status" value="1"/>
</dbReference>
<dbReference type="SUPFAM" id="SSF52540">
    <property type="entry name" value="P-loop containing nucleoside triphosphate hydrolases"/>
    <property type="match status" value="1"/>
</dbReference>
<dbReference type="GO" id="GO:0005525">
    <property type="term" value="F:GTP binding"/>
    <property type="evidence" value="ECO:0007669"/>
    <property type="project" value="InterPro"/>
</dbReference>
<evidence type="ECO:0000259" key="2">
    <source>
        <dbReference type="Pfam" id="PF01926"/>
    </source>
</evidence>
<dbReference type="OrthoDB" id="974105at2"/>
<dbReference type="CDD" id="cd11383">
    <property type="entry name" value="YfjP"/>
    <property type="match status" value="1"/>
</dbReference>
<dbReference type="Pfam" id="PF01926">
    <property type="entry name" value="MMR_HSR1"/>
    <property type="match status" value="1"/>
</dbReference>
<evidence type="ECO:0000256" key="1">
    <source>
        <dbReference type="SAM" id="Phobius"/>
    </source>
</evidence>
<keyword evidence="1" id="KW-1133">Transmembrane helix</keyword>
<reference evidence="3 4" key="1">
    <citation type="submission" date="2017-09" db="EMBL/GenBank/DDBJ databases">
        <title>Bacterial strain isolated from the female urinary microbiota.</title>
        <authorList>
            <person name="Thomas-White K."/>
            <person name="Kumar N."/>
            <person name="Forster S."/>
            <person name="Putonti C."/>
            <person name="Lawley T."/>
            <person name="Wolfe A.J."/>
        </authorList>
    </citation>
    <scope>NUCLEOTIDE SEQUENCE [LARGE SCALE GENOMIC DNA]</scope>
    <source>
        <strain evidence="3 4">UMB0680</strain>
    </source>
</reference>